<reference evidence="2" key="1">
    <citation type="submission" date="2020-07" db="EMBL/GenBank/DDBJ databases">
        <title>Multicomponent nature underlies the extraordinary mechanical properties of spider dragline silk.</title>
        <authorList>
            <person name="Kono N."/>
            <person name="Nakamura H."/>
            <person name="Mori M."/>
            <person name="Yoshida Y."/>
            <person name="Ohtoshi R."/>
            <person name="Malay A.D."/>
            <person name="Moran D.A.P."/>
            <person name="Tomita M."/>
            <person name="Numata K."/>
            <person name="Arakawa K."/>
        </authorList>
    </citation>
    <scope>NUCLEOTIDE SEQUENCE</scope>
</reference>
<keyword evidence="3" id="KW-1185">Reference proteome</keyword>
<evidence type="ECO:0000313" key="3">
    <source>
        <dbReference type="Proteomes" id="UP000887116"/>
    </source>
</evidence>
<comment type="caution">
    <text evidence="2">The sequence shown here is derived from an EMBL/GenBank/DDBJ whole genome shotgun (WGS) entry which is preliminary data.</text>
</comment>
<proteinExistence type="predicted"/>
<organism evidence="2 3">
    <name type="scientific">Trichonephila clavata</name>
    <name type="common">Joro spider</name>
    <name type="synonym">Nephila clavata</name>
    <dbReference type="NCBI Taxonomy" id="2740835"/>
    <lineage>
        <taxon>Eukaryota</taxon>
        <taxon>Metazoa</taxon>
        <taxon>Ecdysozoa</taxon>
        <taxon>Arthropoda</taxon>
        <taxon>Chelicerata</taxon>
        <taxon>Arachnida</taxon>
        <taxon>Araneae</taxon>
        <taxon>Araneomorphae</taxon>
        <taxon>Entelegynae</taxon>
        <taxon>Araneoidea</taxon>
        <taxon>Nephilidae</taxon>
        <taxon>Trichonephila</taxon>
    </lineage>
</organism>
<feature type="compositionally biased region" description="Basic residues" evidence="1">
    <location>
        <begin position="98"/>
        <end position="109"/>
    </location>
</feature>
<evidence type="ECO:0000313" key="2">
    <source>
        <dbReference type="EMBL" id="GFQ84190.1"/>
    </source>
</evidence>
<dbReference type="EMBL" id="BMAO01002902">
    <property type="protein sequence ID" value="GFQ84190.1"/>
    <property type="molecule type" value="Genomic_DNA"/>
</dbReference>
<name>A0A8X6FLU7_TRICU</name>
<feature type="region of interest" description="Disordered" evidence="1">
    <location>
        <begin position="74"/>
        <end position="109"/>
    </location>
</feature>
<accession>A0A8X6FLU7</accession>
<dbReference type="Proteomes" id="UP000887116">
    <property type="component" value="Unassembled WGS sequence"/>
</dbReference>
<protein>
    <submittedName>
        <fullName evidence="2">Uncharacterized protein</fullName>
    </submittedName>
</protein>
<gene>
    <name evidence="2" type="ORF">TNCT_634421</name>
</gene>
<sequence>MCGQDEEFLELDITFATDCLVRPHSLKGSRNDWGRCPSCEQPRIGELGKKRVFQAQVASIELYGKAYRSTRASARRDTLREPGIEDDGVEERAECKEKKPHRLGVAHIS</sequence>
<dbReference type="AlphaFoldDB" id="A0A8X6FLU7"/>
<feature type="compositionally biased region" description="Basic and acidic residues" evidence="1">
    <location>
        <begin position="74"/>
        <end position="83"/>
    </location>
</feature>
<evidence type="ECO:0000256" key="1">
    <source>
        <dbReference type="SAM" id="MobiDB-lite"/>
    </source>
</evidence>